<proteinExistence type="predicted"/>
<dbReference type="SUPFAM" id="SSF56112">
    <property type="entry name" value="Protein kinase-like (PK-like)"/>
    <property type="match status" value="1"/>
</dbReference>
<dbReference type="AlphaFoldDB" id="A0A7S3CM07"/>
<dbReference type="SUPFAM" id="SSF50729">
    <property type="entry name" value="PH domain-like"/>
    <property type="match status" value="1"/>
</dbReference>
<dbReference type="Gene3D" id="2.30.29.30">
    <property type="entry name" value="Pleckstrin-homology domain (PH domain)/Phosphotyrosine-binding domain (PTB)"/>
    <property type="match status" value="1"/>
</dbReference>
<gene>
    <name evidence="1" type="ORF">SRAS04492_LOCUS3772</name>
</gene>
<dbReference type="EMBL" id="HBIA01007292">
    <property type="protein sequence ID" value="CAE0231974.1"/>
    <property type="molecule type" value="Transcribed_RNA"/>
</dbReference>
<organism evidence="1">
    <name type="scientific">Strombidium rassoulzadegani</name>
    <dbReference type="NCBI Taxonomy" id="1082188"/>
    <lineage>
        <taxon>Eukaryota</taxon>
        <taxon>Sar</taxon>
        <taxon>Alveolata</taxon>
        <taxon>Ciliophora</taxon>
        <taxon>Intramacronucleata</taxon>
        <taxon>Spirotrichea</taxon>
        <taxon>Oligotrichia</taxon>
        <taxon>Strombidiidae</taxon>
        <taxon>Strombidium</taxon>
    </lineage>
</organism>
<accession>A0A7S3CM07</accession>
<sequence length="227" mass="26292">MMSPEAADLINRMIQLEPQHRLGCDLKSIELLKQHPFFAGVDFSEVSKSTYTGVKSRVVERLRELPGYEENKFDFSNQIVPRESLLTANFCNPNENKLILKGNLLKQNWYSKKQLRFFELYSNGQLKYYQDMKDFKGCIVLGPESKIRKTKKTTICLVCQRKNKEYTLIQPDSSQISFAQERAKGYVSMIDDWLKELNNVVEGLKHNQVVESDVQQLDQHASSEDSN</sequence>
<reference evidence="1" key="1">
    <citation type="submission" date="2021-01" db="EMBL/GenBank/DDBJ databases">
        <authorList>
            <person name="Corre E."/>
            <person name="Pelletier E."/>
            <person name="Niang G."/>
            <person name="Scheremetjew M."/>
            <person name="Finn R."/>
            <person name="Kale V."/>
            <person name="Holt S."/>
            <person name="Cochrane G."/>
            <person name="Meng A."/>
            <person name="Brown T."/>
            <person name="Cohen L."/>
        </authorList>
    </citation>
    <scope>NUCLEOTIDE SEQUENCE</scope>
    <source>
        <strain evidence="1">Ras09</strain>
    </source>
</reference>
<protein>
    <submittedName>
        <fullName evidence="1">Uncharacterized protein</fullName>
    </submittedName>
</protein>
<dbReference type="InterPro" id="IPR011993">
    <property type="entry name" value="PH-like_dom_sf"/>
</dbReference>
<name>A0A7S3CM07_9SPIT</name>
<evidence type="ECO:0000313" key="1">
    <source>
        <dbReference type="EMBL" id="CAE0231974.1"/>
    </source>
</evidence>
<dbReference type="InterPro" id="IPR011009">
    <property type="entry name" value="Kinase-like_dom_sf"/>
</dbReference>
<dbReference type="Gene3D" id="1.10.510.10">
    <property type="entry name" value="Transferase(Phosphotransferase) domain 1"/>
    <property type="match status" value="1"/>
</dbReference>